<dbReference type="CDD" id="cd12913">
    <property type="entry name" value="PDC1_MCP_like"/>
    <property type="match status" value="1"/>
</dbReference>
<dbReference type="SMART" id="SM00304">
    <property type="entry name" value="HAMP"/>
    <property type="match status" value="1"/>
</dbReference>
<keyword evidence="6 10" id="KW-0472">Membrane</keyword>
<dbReference type="SUPFAM" id="SSF103190">
    <property type="entry name" value="Sensory domain-like"/>
    <property type="match status" value="1"/>
</dbReference>
<feature type="transmembrane region" description="Helical" evidence="10">
    <location>
        <begin position="7"/>
        <end position="30"/>
    </location>
</feature>
<evidence type="ECO:0000256" key="6">
    <source>
        <dbReference type="ARBA" id="ARBA00023136"/>
    </source>
</evidence>
<dbReference type="InterPro" id="IPR004089">
    <property type="entry name" value="MCPsignal_dom"/>
</dbReference>
<evidence type="ECO:0000256" key="7">
    <source>
        <dbReference type="ARBA" id="ARBA00023224"/>
    </source>
</evidence>
<keyword evidence="2" id="KW-1003">Cell membrane</keyword>
<evidence type="ECO:0000256" key="1">
    <source>
        <dbReference type="ARBA" id="ARBA00004651"/>
    </source>
</evidence>
<evidence type="ECO:0000256" key="8">
    <source>
        <dbReference type="ARBA" id="ARBA00029447"/>
    </source>
</evidence>
<organism evidence="13 14">
    <name type="scientific">Pseudoalteromonas caenipelagi</name>
    <dbReference type="NCBI Taxonomy" id="2726988"/>
    <lineage>
        <taxon>Bacteria</taxon>
        <taxon>Pseudomonadati</taxon>
        <taxon>Pseudomonadota</taxon>
        <taxon>Gammaproteobacteria</taxon>
        <taxon>Alteromonadales</taxon>
        <taxon>Pseudoalteromonadaceae</taxon>
        <taxon>Pseudoalteromonas</taxon>
    </lineage>
</organism>
<dbReference type="Pfam" id="PF00672">
    <property type="entry name" value="HAMP"/>
    <property type="match status" value="1"/>
</dbReference>
<comment type="similarity">
    <text evidence="8">Belongs to the methyl-accepting chemotaxis (MCP) protein family.</text>
</comment>
<dbReference type="PROSITE" id="PS50111">
    <property type="entry name" value="CHEMOTAXIS_TRANSDUC_2"/>
    <property type="match status" value="1"/>
</dbReference>
<dbReference type="RefSeq" id="WP_171625568.1">
    <property type="nucleotide sequence ID" value="NZ_JABBPG010000002.1"/>
</dbReference>
<keyword evidence="5 10" id="KW-1133">Transmembrane helix</keyword>
<reference evidence="13 14" key="1">
    <citation type="submission" date="2020-04" db="EMBL/GenBank/DDBJ databases">
        <title>Pseudoalteromonas caenipelagi sp. nov., isolated from a tidal flat.</title>
        <authorList>
            <person name="Park S."/>
            <person name="Yoon J.-H."/>
        </authorList>
    </citation>
    <scope>NUCLEOTIDE SEQUENCE [LARGE SCALE GENOMIC DNA]</scope>
    <source>
        <strain evidence="13 14">JBTF-M23</strain>
    </source>
</reference>
<dbReference type="PANTHER" id="PTHR32089:SF117">
    <property type="entry name" value="METHYL ACCEPTING SENSORY TRANSDUCER WITH CACHE_1 SMALL MOLECULE BINDING DOMAIN"/>
    <property type="match status" value="1"/>
</dbReference>
<feature type="domain" description="HAMP" evidence="12">
    <location>
        <begin position="296"/>
        <end position="350"/>
    </location>
</feature>
<dbReference type="AlphaFoldDB" id="A0A849VCF3"/>
<dbReference type="Gene3D" id="1.10.287.950">
    <property type="entry name" value="Methyl-accepting chemotaxis protein"/>
    <property type="match status" value="1"/>
</dbReference>
<dbReference type="GO" id="GO:0007165">
    <property type="term" value="P:signal transduction"/>
    <property type="evidence" value="ECO:0007669"/>
    <property type="project" value="UniProtKB-KW"/>
</dbReference>
<keyword evidence="14" id="KW-1185">Reference proteome</keyword>
<dbReference type="PROSITE" id="PS50885">
    <property type="entry name" value="HAMP"/>
    <property type="match status" value="1"/>
</dbReference>
<comment type="subcellular location">
    <subcellularLocation>
        <location evidence="1">Cell membrane</location>
        <topology evidence="1">Multi-pass membrane protein</topology>
    </subcellularLocation>
</comment>
<comment type="caution">
    <text evidence="13">The sequence shown here is derived from an EMBL/GenBank/DDBJ whole genome shotgun (WGS) entry which is preliminary data.</text>
</comment>
<dbReference type="CDD" id="cd12912">
    <property type="entry name" value="PDC2_MCP_like"/>
    <property type="match status" value="1"/>
</dbReference>
<dbReference type="SUPFAM" id="SSF58104">
    <property type="entry name" value="Methyl-accepting chemotaxis protein (MCP) signaling domain"/>
    <property type="match status" value="1"/>
</dbReference>
<keyword evidence="4 10" id="KW-0812">Transmembrane</keyword>
<keyword evidence="3" id="KW-0145">Chemotaxis</keyword>
<evidence type="ECO:0000259" key="11">
    <source>
        <dbReference type="PROSITE" id="PS50111"/>
    </source>
</evidence>
<dbReference type="InterPro" id="IPR033479">
    <property type="entry name" value="dCache_1"/>
</dbReference>
<proteinExistence type="inferred from homology"/>
<evidence type="ECO:0000256" key="5">
    <source>
        <dbReference type="ARBA" id="ARBA00022989"/>
    </source>
</evidence>
<dbReference type="InterPro" id="IPR029151">
    <property type="entry name" value="Sensor-like_sf"/>
</dbReference>
<sequence>MQIRTKFSVASAIVILLIISVTTLSTYWFVSDSVRTKTQAYVSDSSQLLAISIDNWLTIKANQINVIKSQLEHDFSVEQFNKKLNTPFLKREFLLVFGTLENETQLRSNDPNRQNPPNVDFRQRGWYQLGKNQQKTAFTSPYIDASTGELLLSVVSPISANAKLQGVIGGDLSLSVIAKSVNAVNFDNTGYAFLVSGDGKIISHQNSKFNGKSIDSIDSALSITQIGELQEVKTNEGVKLFYLHELANQYGTDWYLAVLIDKSLAYETLFDITLNSLIIAVIAIVLGVVSVRALALHLLRPLKELELAITEIASGGGDLTRRLEIVNEDECGVVAQQFNLFLASLRQLVASVKGRADKVVSSSDSAKVLSSDSMKKLDEQVMLIDSLATAMHQMSTTSTEIAGNAQQAASSITQVNDKTIEGQSVFLKAKEQITALAQDIEHSYVLSTQLAEYSQNIENILSVINGIAEQTNLLALNAAIEAARAGEQGRGFAVVADEVRSLASKTQESTTEIKSMIDQIQASSSQVQHSMGSSKDKTQLCVEQTEQATHMLNEITESVKELMDRNIQIATAIEQQSVVIEEINKNTNHINDISVEVGSFADKQYCASDALAEHAHEQEALLSKFTL</sequence>
<dbReference type="EMBL" id="JABBPG010000002">
    <property type="protein sequence ID" value="NOU50508.1"/>
    <property type="molecule type" value="Genomic_DNA"/>
</dbReference>
<dbReference type="CDD" id="cd11386">
    <property type="entry name" value="MCP_signal"/>
    <property type="match status" value="1"/>
</dbReference>
<evidence type="ECO:0000256" key="4">
    <source>
        <dbReference type="ARBA" id="ARBA00022692"/>
    </source>
</evidence>
<dbReference type="Pfam" id="PF02743">
    <property type="entry name" value="dCache_1"/>
    <property type="match status" value="1"/>
</dbReference>
<name>A0A849VCF3_9GAMM</name>
<protein>
    <submittedName>
        <fullName evidence="13">Methyl-accepting chemotaxis protein</fullName>
    </submittedName>
</protein>
<evidence type="ECO:0000313" key="14">
    <source>
        <dbReference type="Proteomes" id="UP000586305"/>
    </source>
</evidence>
<keyword evidence="7 9" id="KW-0807">Transducer</keyword>
<dbReference type="InterPro" id="IPR003660">
    <property type="entry name" value="HAMP_dom"/>
</dbReference>
<feature type="domain" description="Methyl-accepting transducer" evidence="11">
    <location>
        <begin position="355"/>
        <end position="591"/>
    </location>
</feature>
<dbReference type="Pfam" id="PF00015">
    <property type="entry name" value="MCPsignal"/>
    <property type="match status" value="1"/>
</dbReference>
<dbReference type="Gene3D" id="3.30.450.20">
    <property type="entry name" value="PAS domain"/>
    <property type="match status" value="2"/>
</dbReference>
<dbReference type="FunFam" id="1.10.287.950:FF:000001">
    <property type="entry name" value="Methyl-accepting chemotaxis sensory transducer"/>
    <property type="match status" value="1"/>
</dbReference>
<evidence type="ECO:0000259" key="12">
    <source>
        <dbReference type="PROSITE" id="PS50885"/>
    </source>
</evidence>
<dbReference type="PANTHER" id="PTHR32089">
    <property type="entry name" value="METHYL-ACCEPTING CHEMOTAXIS PROTEIN MCPB"/>
    <property type="match status" value="1"/>
</dbReference>
<dbReference type="SMART" id="SM00283">
    <property type="entry name" value="MA"/>
    <property type="match status" value="1"/>
</dbReference>
<evidence type="ECO:0000256" key="3">
    <source>
        <dbReference type="ARBA" id="ARBA00022500"/>
    </source>
</evidence>
<gene>
    <name evidence="13" type="ORF">HG263_08135</name>
</gene>
<accession>A0A849VCF3</accession>
<evidence type="ECO:0000313" key="13">
    <source>
        <dbReference type="EMBL" id="NOU50508.1"/>
    </source>
</evidence>
<evidence type="ECO:0000256" key="10">
    <source>
        <dbReference type="SAM" id="Phobius"/>
    </source>
</evidence>
<evidence type="ECO:0000256" key="9">
    <source>
        <dbReference type="PROSITE-ProRule" id="PRU00284"/>
    </source>
</evidence>
<dbReference type="CDD" id="cd06225">
    <property type="entry name" value="HAMP"/>
    <property type="match status" value="1"/>
</dbReference>
<dbReference type="Proteomes" id="UP000586305">
    <property type="component" value="Unassembled WGS sequence"/>
</dbReference>
<dbReference type="GO" id="GO:0005886">
    <property type="term" value="C:plasma membrane"/>
    <property type="evidence" value="ECO:0007669"/>
    <property type="project" value="UniProtKB-SubCell"/>
</dbReference>
<evidence type="ECO:0000256" key="2">
    <source>
        <dbReference type="ARBA" id="ARBA00022475"/>
    </source>
</evidence>
<dbReference type="GO" id="GO:0006935">
    <property type="term" value="P:chemotaxis"/>
    <property type="evidence" value="ECO:0007669"/>
    <property type="project" value="UniProtKB-KW"/>
</dbReference>